<reference evidence="2 3" key="1">
    <citation type="submission" date="2021-01" db="EMBL/GenBank/DDBJ databases">
        <title>Genomic Encyclopedia of Type Strains, Phase IV (KMG-IV): sequencing the most valuable type-strain genomes for metagenomic binning, comparative biology and taxonomic classification.</title>
        <authorList>
            <person name="Goeker M."/>
        </authorList>
    </citation>
    <scope>NUCLEOTIDE SEQUENCE [LARGE SCALE GENOMIC DNA]</scope>
    <source>
        <strain evidence="2 3">DSM 105453</strain>
    </source>
</reference>
<accession>A0ABS2R458</accession>
<dbReference type="Gene3D" id="3.40.50.300">
    <property type="entry name" value="P-loop containing nucleotide triphosphate hydrolases"/>
    <property type="match status" value="1"/>
</dbReference>
<protein>
    <submittedName>
        <fullName evidence="2">Uncharacterized protein</fullName>
    </submittedName>
</protein>
<evidence type="ECO:0000313" key="3">
    <source>
        <dbReference type="Proteomes" id="UP000823485"/>
    </source>
</evidence>
<sequence>MNAKVLRYFAGGNTAKGFYCLYDSNLRGLDRVFILSGKSHVEKSRLIGKLLDDWIGKGFDLEVIHRPSDQDAVEGFIIRDLGFGIVDGDPPRNVGKHFVGDGWETVDLDVMEKNQNETEKIMEDRNRALVKAYESYADALSVHDDWEKLFIDRMDFAKADDVAQSLIEKLFEETSKGCTGTARRRFLGTTTHQGSFDFVENITEGLSKRYLLKGRAGTGKSTLLKKIVAQAEKRGYDMEIYHCGFDPESLDMVLVRELGWAVFDSTAPHEYFPSRAGDEVIDMYELTIAPGTDELIAEEVAKVESKYREQMAEAQKFLAEAKQFQDQLDTIYRQQSDPSRLLEIYKDISNEMTHLANNLEED</sequence>
<comment type="caution">
    <text evidence="2">The sequence shown here is derived from an EMBL/GenBank/DDBJ whole genome shotgun (WGS) entry which is preliminary data.</text>
</comment>
<dbReference type="RefSeq" id="WP_077109737.1">
    <property type="nucleotide sequence ID" value="NZ_JAFBFH010000007.1"/>
</dbReference>
<proteinExistence type="predicted"/>
<dbReference type="SUPFAM" id="SSF52540">
    <property type="entry name" value="P-loop containing nucleoside triphosphate hydrolases"/>
    <property type="match status" value="1"/>
</dbReference>
<name>A0ABS2R458_9BACI</name>
<keyword evidence="3" id="KW-1185">Reference proteome</keyword>
<evidence type="ECO:0000256" key="1">
    <source>
        <dbReference type="SAM" id="Coils"/>
    </source>
</evidence>
<dbReference type="Proteomes" id="UP000823485">
    <property type="component" value="Unassembled WGS sequence"/>
</dbReference>
<gene>
    <name evidence="2" type="ORF">JOC94_001383</name>
</gene>
<feature type="coiled-coil region" evidence="1">
    <location>
        <begin position="300"/>
        <end position="327"/>
    </location>
</feature>
<organism evidence="2 3">
    <name type="scientific">Siminovitchia thermophila</name>
    <dbReference type="NCBI Taxonomy" id="1245522"/>
    <lineage>
        <taxon>Bacteria</taxon>
        <taxon>Bacillati</taxon>
        <taxon>Bacillota</taxon>
        <taxon>Bacilli</taxon>
        <taxon>Bacillales</taxon>
        <taxon>Bacillaceae</taxon>
        <taxon>Siminovitchia</taxon>
    </lineage>
</organism>
<dbReference type="InterPro" id="IPR027417">
    <property type="entry name" value="P-loop_NTPase"/>
</dbReference>
<dbReference type="EMBL" id="JAFBFH010000007">
    <property type="protein sequence ID" value="MBM7714411.1"/>
    <property type="molecule type" value="Genomic_DNA"/>
</dbReference>
<evidence type="ECO:0000313" key="2">
    <source>
        <dbReference type="EMBL" id="MBM7714411.1"/>
    </source>
</evidence>
<keyword evidence="1" id="KW-0175">Coiled coil</keyword>